<gene>
    <name evidence="2" type="ORF">PW252_04420</name>
</gene>
<evidence type="ECO:0000259" key="1">
    <source>
        <dbReference type="Pfam" id="PF00535"/>
    </source>
</evidence>
<accession>A0AA96VMR2</accession>
<dbReference type="InterPro" id="IPR001173">
    <property type="entry name" value="Glyco_trans_2-like"/>
</dbReference>
<dbReference type="Pfam" id="PF00535">
    <property type="entry name" value="Glycos_transf_2"/>
    <property type="match status" value="1"/>
</dbReference>
<protein>
    <submittedName>
        <fullName evidence="2">Glycosyltransferase family 2 protein</fullName>
    </submittedName>
</protein>
<dbReference type="PANTHER" id="PTHR48090">
    <property type="entry name" value="UNDECAPRENYL-PHOSPHATE 4-DEOXY-4-FORMAMIDO-L-ARABINOSE TRANSFERASE-RELATED"/>
    <property type="match status" value="1"/>
</dbReference>
<feature type="domain" description="Glycosyltransferase 2-like" evidence="1">
    <location>
        <begin position="10"/>
        <end position="166"/>
    </location>
</feature>
<dbReference type="InterPro" id="IPR050256">
    <property type="entry name" value="Glycosyltransferase_2"/>
</dbReference>
<dbReference type="Gene3D" id="3.90.550.10">
    <property type="entry name" value="Spore Coat Polysaccharide Biosynthesis Protein SpsA, Chain A"/>
    <property type="match status" value="1"/>
</dbReference>
<proteinExistence type="predicted"/>
<dbReference type="SUPFAM" id="SSF53448">
    <property type="entry name" value="Nucleotide-diphospho-sugar transferases"/>
    <property type="match status" value="1"/>
</dbReference>
<dbReference type="EMBL" id="CP118735">
    <property type="protein sequence ID" value="WNY51897.1"/>
    <property type="molecule type" value="Genomic_DNA"/>
</dbReference>
<sequence length="232" mass="26485">MFNKKSDTLIIIPAYNEEGSIEAVVRNLEKNFQEFDYVVVNDGSKDTTSEICHRNGFNIIDLPVNLGLTGAVQTGFKYAYKMGYRQAVQFDGDGQHLPEYIGDLVAEIQKGQDCVIGSRFVSEPKNNSLRMLGNRLISWSIKLTTGQTITDPTSGMRMFNQELIKDFALNVNYTPEPDTISFLIRQGYKIKEVQVKMLERQAGQSYLTLSRSIKYMIHMFTSILLIQNFRRK</sequence>
<name>A0AA96VMR2_9STRE</name>
<dbReference type="CDD" id="cd04179">
    <property type="entry name" value="DPM_DPG-synthase_like"/>
    <property type="match status" value="1"/>
</dbReference>
<dbReference type="KEGG" id="sins:PW252_04420"/>
<reference evidence="2" key="1">
    <citation type="submission" date="2023-02" db="EMBL/GenBank/DDBJ databases">
        <title>Streptococcus sp. Genome Sequencing and Assembly.</title>
        <authorList>
            <person name="Shore S.M."/>
            <person name="Nicholson T.L."/>
        </authorList>
    </citation>
    <scope>NUCLEOTIDE SEQUENCE</scope>
    <source>
        <strain evidence="2">29887</strain>
    </source>
</reference>
<evidence type="ECO:0000313" key="2">
    <source>
        <dbReference type="EMBL" id="WNY51897.1"/>
    </source>
</evidence>
<dbReference type="RefSeq" id="WP_248049571.1">
    <property type="nucleotide sequence ID" value="NZ_CP118735.1"/>
</dbReference>
<organism evidence="2">
    <name type="scientific">Streptococcus iners</name>
    <dbReference type="NCBI Taxonomy" id="3028084"/>
    <lineage>
        <taxon>Bacteria</taxon>
        <taxon>Bacillati</taxon>
        <taxon>Bacillota</taxon>
        <taxon>Bacilli</taxon>
        <taxon>Lactobacillales</taxon>
        <taxon>Streptococcaceae</taxon>
        <taxon>Streptococcus</taxon>
    </lineage>
</organism>
<dbReference type="AlphaFoldDB" id="A0AA96VMR2"/>
<dbReference type="InterPro" id="IPR029044">
    <property type="entry name" value="Nucleotide-diphossugar_trans"/>
</dbReference>